<feature type="region of interest" description="Disordered" evidence="6">
    <location>
        <begin position="404"/>
        <end position="428"/>
    </location>
</feature>
<dbReference type="Pfam" id="PF00481">
    <property type="entry name" value="PP2C"/>
    <property type="match status" value="1"/>
</dbReference>
<keyword evidence="7" id="KW-1133">Transmembrane helix</keyword>
<evidence type="ECO:0000259" key="8">
    <source>
        <dbReference type="PROSITE" id="PS51746"/>
    </source>
</evidence>
<dbReference type="EC" id="3.1.3.16" evidence="1"/>
<feature type="region of interest" description="Disordered" evidence="6">
    <location>
        <begin position="328"/>
        <end position="347"/>
    </location>
</feature>
<dbReference type="PROSITE" id="PS51746">
    <property type="entry name" value="PPM_2"/>
    <property type="match status" value="1"/>
</dbReference>
<keyword evidence="3" id="KW-0904">Protein phosphatase</keyword>
<reference evidence="9" key="1">
    <citation type="submission" date="2020-07" db="EMBL/GenBank/DDBJ databases">
        <authorList>
            <person name="Lin J."/>
        </authorList>
    </citation>
    <scope>NUCLEOTIDE SEQUENCE</scope>
</reference>
<evidence type="ECO:0000256" key="2">
    <source>
        <dbReference type="ARBA" id="ARBA00022801"/>
    </source>
</evidence>
<dbReference type="GO" id="GO:0004722">
    <property type="term" value="F:protein serine/threonine phosphatase activity"/>
    <property type="evidence" value="ECO:0007669"/>
    <property type="project" value="UniProtKB-EC"/>
</dbReference>
<keyword evidence="2" id="KW-0378">Hydrolase</keyword>
<feature type="region of interest" description="Disordered" evidence="6">
    <location>
        <begin position="361"/>
        <end position="382"/>
    </location>
</feature>
<accession>A0A6V7PET3</accession>
<evidence type="ECO:0000256" key="3">
    <source>
        <dbReference type="ARBA" id="ARBA00022912"/>
    </source>
</evidence>
<feature type="compositionally biased region" description="Basic and acidic residues" evidence="6">
    <location>
        <begin position="328"/>
        <end position="345"/>
    </location>
</feature>
<dbReference type="Gene3D" id="3.60.40.10">
    <property type="entry name" value="PPM-type phosphatase domain"/>
    <property type="match status" value="1"/>
</dbReference>
<dbReference type="InterPro" id="IPR015655">
    <property type="entry name" value="PP2C"/>
</dbReference>
<dbReference type="InterPro" id="IPR001932">
    <property type="entry name" value="PPM-type_phosphatase-like_dom"/>
</dbReference>
<proteinExistence type="predicted"/>
<evidence type="ECO:0000256" key="4">
    <source>
        <dbReference type="ARBA" id="ARBA00047761"/>
    </source>
</evidence>
<evidence type="ECO:0000256" key="5">
    <source>
        <dbReference type="ARBA" id="ARBA00048336"/>
    </source>
</evidence>
<organism evidence="9">
    <name type="scientific">Ananas comosus var. bracteatus</name>
    <name type="common">red pineapple</name>
    <dbReference type="NCBI Taxonomy" id="296719"/>
    <lineage>
        <taxon>Eukaryota</taxon>
        <taxon>Viridiplantae</taxon>
        <taxon>Streptophyta</taxon>
        <taxon>Embryophyta</taxon>
        <taxon>Tracheophyta</taxon>
        <taxon>Spermatophyta</taxon>
        <taxon>Magnoliopsida</taxon>
        <taxon>Liliopsida</taxon>
        <taxon>Poales</taxon>
        <taxon>Bromeliaceae</taxon>
        <taxon>Bromelioideae</taxon>
        <taxon>Ananas</taxon>
    </lineage>
</organism>
<dbReference type="EMBL" id="LR862147">
    <property type="protein sequence ID" value="CAD1829204.1"/>
    <property type="molecule type" value="Genomic_DNA"/>
</dbReference>
<evidence type="ECO:0000256" key="1">
    <source>
        <dbReference type="ARBA" id="ARBA00013081"/>
    </source>
</evidence>
<keyword evidence="7" id="KW-0812">Transmembrane</keyword>
<feature type="transmembrane region" description="Helical" evidence="7">
    <location>
        <begin position="495"/>
        <end position="519"/>
    </location>
</feature>
<evidence type="ECO:0000256" key="6">
    <source>
        <dbReference type="SAM" id="MobiDB-lite"/>
    </source>
</evidence>
<keyword evidence="7" id="KW-0472">Membrane</keyword>
<gene>
    <name evidence="9" type="ORF">CB5_LOCUS12415</name>
</gene>
<dbReference type="SMART" id="SM00332">
    <property type="entry name" value="PP2Cc"/>
    <property type="match status" value="1"/>
</dbReference>
<protein>
    <recommendedName>
        <fullName evidence="1">protein-serine/threonine phosphatase</fullName>
        <ecNumber evidence="1">3.1.3.16</ecNumber>
    </recommendedName>
</protein>
<dbReference type="AlphaFoldDB" id="A0A6V7PET3"/>
<dbReference type="CDD" id="cd00143">
    <property type="entry name" value="PP2Cc"/>
    <property type="match status" value="1"/>
</dbReference>
<evidence type="ECO:0000256" key="7">
    <source>
        <dbReference type="SAM" id="Phobius"/>
    </source>
</evidence>
<name>A0A6V7PET3_ANACO</name>
<feature type="domain" description="PPM-type phosphatase" evidence="8">
    <location>
        <begin position="1"/>
        <end position="200"/>
    </location>
</feature>
<dbReference type="InterPro" id="IPR036457">
    <property type="entry name" value="PPM-type-like_dom_sf"/>
</dbReference>
<sequence>MSGTTAITVLVSGDTLYVANVGDSRAVAGVWNGSAVVAEDLSCDQTPFRKDEYERNDDGDPPRLWVPNGMYPGTAFTRSVGDSTAESIGVIAEPEVKVLKIASHHLFFVIASDGVFEFLSSQAVLTWCLNLKILGMHAQQLFRSLIRIGPIGSNGILQTSSKASQVVERVKDEKIVLRMSEAFHHPGSPKEPSSACVAPSLAHPLSVETSNRANAMPHIIQLLHHVIITFEHPWQRQSILQCPSPNFHTARFDRRMDGSTSCDTLKLPYFRWIFTDFFGSLKIFYRLFKVPVRFRFPTASFSSKPLQQVFFQMTSLVLRKICHAEGTEISHDSQRQEDSEEHSDYDPADFLHTSKFLLSGTGPERRDRSPQNSVAAACEATGPRRLRPVPERVYAGRDRSHAGRDRFPSVGFAGQAERPVPGVGETGPSVRKLPRAGCAQSGFLRDLSGFCYLRGYRKPLLSLSPLFPLPHTLPTLLEREEEGGEEEGEEEEQTWRLWIIFFPSFLTFGGLELAVGALWRIKLQPYLI</sequence>
<comment type="catalytic activity">
    <reaction evidence="5">
        <text>O-phospho-L-threonyl-[protein] + H2O = L-threonyl-[protein] + phosphate</text>
        <dbReference type="Rhea" id="RHEA:47004"/>
        <dbReference type="Rhea" id="RHEA-COMP:11060"/>
        <dbReference type="Rhea" id="RHEA-COMP:11605"/>
        <dbReference type="ChEBI" id="CHEBI:15377"/>
        <dbReference type="ChEBI" id="CHEBI:30013"/>
        <dbReference type="ChEBI" id="CHEBI:43474"/>
        <dbReference type="ChEBI" id="CHEBI:61977"/>
        <dbReference type="EC" id="3.1.3.16"/>
    </reaction>
</comment>
<evidence type="ECO:0000313" key="9">
    <source>
        <dbReference type="EMBL" id="CAD1829204.1"/>
    </source>
</evidence>
<dbReference type="SUPFAM" id="SSF81606">
    <property type="entry name" value="PP2C-like"/>
    <property type="match status" value="1"/>
</dbReference>
<comment type="catalytic activity">
    <reaction evidence="4">
        <text>O-phospho-L-seryl-[protein] + H2O = L-seryl-[protein] + phosphate</text>
        <dbReference type="Rhea" id="RHEA:20629"/>
        <dbReference type="Rhea" id="RHEA-COMP:9863"/>
        <dbReference type="Rhea" id="RHEA-COMP:11604"/>
        <dbReference type="ChEBI" id="CHEBI:15377"/>
        <dbReference type="ChEBI" id="CHEBI:29999"/>
        <dbReference type="ChEBI" id="CHEBI:43474"/>
        <dbReference type="ChEBI" id="CHEBI:83421"/>
        <dbReference type="EC" id="3.1.3.16"/>
    </reaction>
</comment>
<dbReference type="PANTHER" id="PTHR47992">
    <property type="entry name" value="PROTEIN PHOSPHATASE"/>
    <property type="match status" value="1"/>
</dbReference>